<name>A0A2N7F9H8_VIBSP</name>
<reference evidence="2" key="1">
    <citation type="submission" date="2016-07" db="EMBL/GenBank/DDBJ databases">
        <title>Nontailed viruses are major unrecognized killers of bacteria in the ocean.</title>
        <authorList>
            <person name="Kauffman K."/>
            <person name="Hussain F."/>
            <person name="Yang J."/>
            <person name="Arevalo P."/>
            <person name="Brown J."/>
            <person name="Cutler M."/>
            <person name="Kelly L."/>
            <person name="Polz M.F."/>
        </authorList>
    </citation>
    <scope>NUCLEOTIDE SEQUENCE [LARGE SCALE GENOMIC DNA]</scope>
    <source>
        <strain evidence="2">10N.261.55.E11</strain>
    </source>
</reference>
<evidence type="ECO:0000313" key="2">
    <source>
        <dbReference type="Proteomes" id="UP000235330"/>
    </source>
</evidence>
<dbReference type="RefSeq" id="WP_102516833.1">
    <property type="nucleotide sequence ID" value="NZ_CAWNSM010000036.1"/>
</dbReference>
<dbReference type="AlphaFoldDB" id="A0A2N7F9H8"/>
<comment type="caution">
    <text evidence="1">The sequence shown here is derived from an EMBL/GenBank/DDBJ whole genome shotgun (WGS) entry which is preliminary data.</text>
</comment>
<accession>A0A2N7F9H8</accession>
<protein>
    <submittedName>
        <fullName evidence="1">Uncharacterized protein</fullName>
    </submittedName>
</protein>
<dbReference type="Proteomes" id="UP000235330">
    <property type="component" value="Unassembled WGS sequence"/>
</dbReference>
<evidence type="ECO:0000313" key="1">
    <source>
        <dbReference type="EMBL" id="PMJ63810.1"/>
    </source>
</evidence>
<dbReference type="EMBL" id="MCWU01000036">
    <property type="protein sequence ID" value="PMJ63810.1"/>
    <property type="molecule type" value="Genomic_DNA"/>
</dbReference>
<sequence length="470" mass="54603">MSDKRLLTIPTFAIMLEHHTIMRDVIRTMDEGGEPYVREATFISRLHRYIQGQNKDKQKQLRTAFSTDNLLATHILVDKDEFGGESRLIFDRAVIGVFRLFDRSLFQDLTDVALKVQLGGIRLLLEKLQSGSMLYNDGNLDFKELIDELFHQLSELLNSIRLNLVKMQTINQELSDASELAAKSENPQVFSLLQQESIEKISLLLSRHILPTRQFLDEKSRLKDGPNLFECMQSLRSQFERHQDHPRANAMLRYEVSFNSFHKQISKISHSVDQFLARSKKRLKQFNAIETAFGDLVKELDATKHNLKRSQIDGQFARDNGTFMGLMQQARPKVLRISSSEAYLNNVVSDIDARVADKGLLDQGRYVELVSTKDDSTERRLARAEQIFELVKQMRMAEYQDLTLSLHRRLNEHLVDYHFVDLLEGLNFLLRSESVLDGHILKMTNFRQRITQSDTIYLYRKIRTERVTNP</sequence>
<proteinExistence type="predicted"/>
<gene>
    <name evidence="1" type="ORF">BCU17_22040</name>
</gene>
<organism evidence="1 2">
    <name type="scientific">Vibrio splendidus</name>
    <dbReference type="NCBI Taxonomy" id="29497"/>
    <lineage>
        <taxon>Bacteria</taxon>
        <taxon>Pseudomonadati</taxon>
        <taxon>Pseudomonadota</taxon>
        <taxon>Gammaproteobacteria</taxon>
        <taxon>Vibrionales</taxon>
        <taxon>Vibrionaceae</taxon>
        <taxon>Vibrio</taxon>
    </lineage>
</organism>